<evidence type="ECO:0000313" key="8">
    <source>
        <dbReference type="Proteomes" id="UP000509782"/>
    </source>
</evidence>
<reference evidence="6 8" key="1">
    <citation type="submission" date="2020-05" db="EMBL/GenBank/DDBJ databases">
        <title>FDA dAtabase for Regulatory Grade micrObial Sequences (FDA-ARGOS): Supporting development and validation of Infectious Disease Dx tests.</title>
        <authorList>
            <person name="Sproer C."/>
            <person name="Gronow S."/>
            <person name="Severitt S."/>
            <person name="Schroder I."/>
            <person name="Tallon L."/>
            <person name="Sadzewicz L."/>
            <person name="Zhao X."/>
            <person name="Vavikolanu K."/>
            <person name="Mehta A."/>
            <person name="Aluvathingal J."/>
            <person name="Nadendla S."/>
            <person name="Myers T."/>
            <person name="Yan Y."/>
            <person name="Sichtig H."/>
        </authorList>
    </citation>
    <scope>NUCLEOTIDE SEQUENCE [LARGE SCALE GENOMIC DNA]</scope>
    <source>
        <strain evidence="6 8">FDAARGOS_787</strain>
    </source>
</reference>
<sequence length="222" mass="23297">MPDFGFTLQDCPAGPDHGTLLAYRDLAVANISDAMSRGTGTSALRPMHRSRRILGRAYTVRTRPGDNLMVHKAIDAAAPGDVIVVDAGGDMSNAIIGEIMVGWAAKRGLAGFVIDGAIRDSETLAAGDFPVYARGVAHRGPYKDGPGAINVPITVDGMVVLPGDLLVGDADGLLAIRPQEAPAIAARVRAIAESEARILQEIERGQLDRAWVDAALQARGVL</sequence>
<keyword evidence="5" id="KW-0460">Magnesium</keyword>
<evidence type="ECO:0000313" key="9">
    <source>
        <dbReference type="Proteomes" id="UP001446337"/>
    </source>
</evidence>
<comment type="cofactor">
    <cofactor evidence="5">
        <name>Mg(2+)</name>
        <dbReference type="ChEBI" id="CHEBI:18420"/>
    </cofactor>
</comment>
<dbReference type="OrthoDB" id="8717144at2"/>
<protein>
    <recommendedName>
        <fullName evidence="2">Putative 4-hydroxy-4-methyl-2-oxoglutarate aldolase</fullName>
    </recommendedName>
    <alternativeName>
        <fullName evidence="3">Regulator of ribonuclease activity homolog</fullName>
    </alternativeName>
    <alternativeName>
        <fullName evidence="4">RraA-like protein</fullName>
    </alternativeName>
</protein>
<dbReference type="GO" id="GO:0046872">
    <property type="term" value="F:metal ion binding"/>
    <property type="evidence" value="ECO:0007669"/>
    <property type="project" value="UniProtKB-KW"/>
</dbReference>
<evidence type="ECO:0000256" key="4">
    <source>
        <dbReference type="ARBA" id="ARBA00030169"/>
    </source>
</evidence>
<dbReference type="CDD" id="cd16841">
    <property type="entry name" value="RraA_family"/>
    <property type="match status" value="1"/>
</dbReference>
<gene>
    <name evidence="7" type="ORF">AAIK43_08235</name>
    <name evidence="6" type="ORF">FOC81_13945</name>
</gene>
<accession>A0A427WJE0</accession>
<dbReference type="InterPro" id="IPR036704">
    <property type="entry name" value="RraA/RraA-like_sf"/>
</dbReference>
<dbReference type="SUPFAM" id="SSF89562">
    <property type="entry name" value="RraA-like"/>
    <property type="match status" value="1"/>
</dbReference>
<evidence type="ECO:0000313" key="6">
    <source>
        <dbReference type="EMBL" id="QKQ47732.1"/>
    </source>
</evidence>
<dbReference type="Proteomes" id="UP001446337">
    <property type="component" value="Chromosome"/>
</dbReference>
<feature type="binding site" evidence="5">
    <location>
        <begin position="97"/>
        <end position="100"/>
    </location>
    <ligand>
        <name>substrate</name>
    </ligand>
</feature>
<dbReference type="Pfam" id="PF03737">
    <property type="entry name" value="RraA-like"/>
    <property type="match status" value="1"/>
</dbReference>
<keyword evidence="9" id="KW-1185">Reference proteome</keyword>
<keyword evidence="5" id="KW-0479">Metal-binding</keyword>
<dbReference type="RefSeq" id="WP_088148237.1">
    <property type="nucleotide sequence ID" value="NZ_BLWG01000294.1"/>
</dbReference>
<evidence type="ECO:0000256" key="1">
    <source>
        <dbReference type="ARBA" id="ARBA00001968"/>
    </source>
</evidence>
<dbReference type="PANTHER" id="PTHR33254">
    <property type="entry name" value="4-HYDROXY-4-METHYL-2-OXOGLUTARATE ALDOLASE 3-RELATED"/>
    <property type="match status" value="1"/>
</dbReference>
<evidence type="ECO:0000313" key="7">
    <source>
        <dbReference type="EMBL" id="XAN18013.1"/>
    </source>
</evidence>
<organism evidence="6 8">
    <name type="scientific">Achromobacter denitrificans</name>
    <name type="common">Alcaligenes denitrificans</name>
    <dbReference type="NCBI Taxonomy" id="32002"/>
    <lineage>
        <taxon>Bacteria</taxon>
        <taxon>Pseudomonadati</taxon>
        <taxon>Pseudomonadota</taxon>
        <taxon>Betaproteobacteria</taxon>
        <taxon>Burkholderiales</taxon>
        <taxon>Alcaligenaceae</taxon>
        <taxon>Achromobacter</taxon>
    </lineage>
</organism>
<feature type="binding site" evidence="5">
    <location>
        <position position="120"/>
    </location>
    <ligand>
        <name>Mg(2+)</name>
        <dbReference type="ChEBI" id="CHEBI:18420"/>
    </ligand>
</feature>
<dbReference type="Gene3D" id="3.50.30.40">
    <property type="entry name" value="Ribonuclease E inhibitor RraA/RraA-like"/>
    <property type="match status" value="1"/>
</dbReference>
<comment type="cofactor">
    <cofactor evidence="1">
        <name>a divalent metal cation</name>
        <dbReference type="ChEBI" id="CHEBI:60240"/>
    </cofactor>
</comment>
<evidence type="ECO:0000256" key="2">
    <source>
        <dbReference type="ARBA" id="ARBA00016549"/>
    </source>
</evidence>
<name>A0A427WJE0_ACHDE</name>
<proteinExistence type="predicted"/>
<dbReference type="NCBIfam" id="NF004850">
    <property type="entry name" value="PRK06201.1"/>
    <property type="match status" value="1"/>
</dbReference>
<evidence type="ECO:0000256" key="3">
    <source>
        <dbReference type="ARBA" id="ARBA00029596"/>
    </source>
</evidence>
<reference evidence="7 9" key="2">
    <citation type="submission" date="2024-05" db="EMBL/GenBank/DDBJ databases">
        <title>Achromobacter denitrificans. BP1, complete genome.</title>
        <authorList>
            <person name="Zhang B."/>
        </authorList>
    </citation>
    <scope>NUCLEOTIDE SEQUENCE [LARGE SCALE GENOMIC DNA]</scope>
    <source>
        <strain evidence="7 9">BP1</strain>
    </source>
</reference>
<dbReference type="EMBL" id="CP154792">
    <property type="protein sequence ID" value="XAN18013.1"/>
    <property type="molecule type" value="Genomic_DNA"/>
</dbReference>
<dbReference type="InterPro" id="IPR005493">
    <property type="entry name" value="RraA/RraA-like"/>
</dbReference>
<dbReference type="PANTHER" id="PTHR33254:SF4">
    <property type="entry name" value="4-HYDROXY-4-METHYL-2-OXOGLUTARATE ALDOLASE 3-RELATED"/>
    <property type="match status" value="1"/>
</dbReference>
<feature type="binding site" evidence="5">
    <location>
        <position position="119"/>
    </location>
    <ligand>
        <name>substrate</name>
    </ligand>
</feature>
<dbReference type="AlphaFoldDB" id="A0A427WJE0"/>
<evidence type="ECO:0000256" key="5">
    <source>
        <dbReference type="PIRSR" id="PIRSR605493-1"/>
    </source>
</evidence>
<dbReference type="EMBL" id="CP054569">
    <property type="protein sequence ID" value="QKQ47732.1"/>
    <property type="molecule type" value="Genomic_DNA"/>
</dbReference>
<dbReference type="Proteomes" id="UP000509782">
    <property type="component" value="Chromosome"/>
</dbReference>